<evidence type="ECO:0000256" key="11">
    <source>
        <dbReference type="PROSITE-ProRule" id="PRU01379"/>
    </source>
</evidence>
<keyword evidence="9" id="KW-0482">Metalloprotease</keyword>
<dbReference type="EMBL" id="LSRL02000002">
    <property type="protein sequence ID" value="TDG52920.1"/>
    <property type="molecule type" value="Genomic_DNA"/>
</dbReference>
<dbReference type="PROSITE" id="PS00132">
    <property type="entry name" value="CARBOXYPEPT_ZN_1"/>
    <property type="match status" value="1"/>
</dbReference>
<protein>
    <recommendedName>
        <fullName evidence="13">Peptidase M14 domain-containing protein</fullName>
    </recommendedName>
</protein>
<feature type="active site" description="Proton donor/acceptor" evidence="11">
    <location>
        <position position="389"/>
    </location>
</feature>
<dbReference type="Pfam" id="PF02244">
    <property type="entry name" value="Propep_M14"/>
    <property type="match status" value="1"/>
</dbReference>
<evidence type="ECO:0000313" key="14">
    <source>
        <dbReference type="EMBL" id="TDG52920.1"/>
    </source>
</evidence>
<dbReference type="AlphaFoldDB" id="A0A484BXW2"/>
<dbReference type="InterPro" id="IPR003146">
    <property type="entry name" value="M14A_act_pep"/>
</dbReference>
<dbReference type="SMART" id="SM00631">
    <property type="entry name" value="Zn_pept"/>
    <property type="match status" value="1"/>
</dbReference>
<evidence type="ECO:0000256" key="8">
    <source>
        <dbReference type="ARBA" id="ARBA00022833"/>
    </source>
</evidence>
<dbReference type="SUPFAM" id="SSF53187">
    <property type="entry name" value="Zn-dependent exopeptidases"/>
    <property type="match status" value="1"/>
</dbReference>
<evidence type="ECO:0000259" key="13">
    <source>
        <dbReference type="PROSITE" id="PS52035"/>
    </source>
</evidence>
<dbReference type="InterPro" id="IPR000834">
    <property type="entry name" value="Peptidase_M14"/>
</dbReference>
<comment type="similarity">
    <text evidence="2 11">Belongs to the peptidase M14 family.</text>
</comment>
<comment type="caution">
    <text evidence="14">The sequence shown here is derived from an EMBL/GenBank/DDBJ whole genome shotgun (WGS) entry which is preliminary data.</text>
</comment>
<dbReference type="Pfam" id="PF00246">
    <property type="entry name" value="Peptidase_M14"/>
    <property type="match status" value="1"/>
</dbReference>
<dbReference type="FunFam" id="3.40.630.10:FF:000084">
    <property type="entry name" value="Carboxypeptidase B2"/>
    <property type="match status" value="1"/>
</dbReference>
<dbReference type="GO" id="GO:0008270">
    <property type="term" value="F:zinc ion binding"/>
    <property type="evidence" value="ECO:0007669"/>
    <property type="project" value="InterPro"/>
</dbReference>
<evidence type="ECO:0000313" key="15">
    <source>
        <dbReference type="Proteomes" id="UP000295192"/>
    </source>
</evidence>
<keyword evidence="6 12" id="KW-0732">Signal</keyword>
<dbReference type="SUPFAM" id="SSF54897">
    <property type="entry name" value="Protease propeptides/inhibitors"/>
    <property type="match status" value="1"/>
</dbReference>
<dbReference type="OrthoDB" id="3626597at2759"/>
<name>A0A484BXW2_DRONA</name>
<dbReference type="GO" id="GO:0005615">
    <property type="term" value="C:extracellular space"/>
    <property type="evidence" value="ECO:0007669"/>
    <property type="project" value="TreeGrafter"/>
</dbReference>
<accession>A0A484BXW2</accession>
<dbReference type="Proteomes" id="UP000295192">
    <property type="component" value="Unassembled WGS sequence"/>
</dbReference>
<evidence type="ECO:0000256" key="4">
    <source>
        <dbReference type="ARBA" id="ARBA00022670"/>
    </source>
</evidence>
<evidence type="ECO:0000256" key="5">
    <source>
        <dbReference type="ARBA" id="ARBA00022723"/>
    </source>
</evidence>
<evidence type="ECO:0000256" key="2">
    <source>
        <dbReference type="ARBA" id="ARBA00005988"/>
    </source>
</evidence>
<sequence length="436" mass="49824">MTSYALLGWVLLGLLLQFNCILAWQDYKDYKVYELLPEDEGQLQLIRKWAQEQPDWDLLGSRRSHNEKGLRVLVAPNQAESLLKHLQAHRIEHQLLSDDLSPLVKAQREDNQRNKARFTLPLIDVLGAFYTHAEINEYLDSLPQRYPQRALVKHFGWSYERRPLKLLTITNGDGRANKPVIFIDAAMHAREWIAPSLALYIIQQLLDNYAENADLLKDYDWVIMPVVNADGYEFSHTDSRYWRKTRKPTWDPENIGTDLNRNFGYMWGLEDGASPDPSNETYQGEHAFDQPESQVVRDILLHYSDRLTFYLSLHSYGNYLLLPWGHTSSLPPNYDEMMQVADAGAMAILYATNGIYSYGSGYHLMYATSGDSTDYAVGVANASVAITMELPAGGFLGFDPWVSHIEGIVTESWVGVRAMALEVIKLYQNEAQTNVH</sequence>
<evidence type="ECO:0000256" key="6">
    <source>
        <dbReference type="ARBA" id="ARBA00022729"/>
    </source>
</evidence>
<dbReference type="Gene3D" id="3.40.630.10">
    <property type="entry name" value="Zn peptidases"/>
    <property type="match status" value="1"/>
</dbReference>
<keyword evidence="3" id="KW-0121">Carboxypeptidase</keyword>
<reference evidence="14 15" key="1">
    <citation type="journal article" date="2019" name="J. Hered.">
        <title>An Improved Genome Assembly for Drosophila navojoa, the Basal Species in the mojavensis Cluster.</title>
        <authorList>
            <person name="Vanderlinde T."/>
            <person name="Dupim E.G."/>
            <person name="Nazario-Yepiz N.O."/>
            <person name="Carvalho A.B."/>
        </authorList>
    </citation>
    <scope>NUCLEOTIDE SEQUENCE [LARGE SCALE GENOMIC DNA]</scope>
    <source>
        <strain evidence="14">Navoj_Jal97</strain>
        <tissue evidence="14">Whole organism</tissue>
    </source>
</reference>
<dbReference type="InterPro" id="IPR057246">
    <property type="entry name" value="CARBOXYPEPT_ZN_1"/>
</dbReference>
<evidence type="ECO:0000256" key="9">
    <source>
        <dbReference type="ARBA" id="ARBA00023049"/>
    </source>
</evidence>
<dbReference type="PROSITE" id="PS52035">
    <property type="entry name" value="PEPTIDASE_M14"/>
    <property type="match status" value="1"/>
</dbReference>
<dbReference type="PRINTS" id="PR00765">
    <property type="entry name" value="CRBOXYPTASEA"/>
</dbReference>
<dbReference type="OMA" id="WPHIDVL"/>
<dbReference type="PANTHER" id="PTHR11705:SF140">
    <property type="entry name" value="FI02848P-RELATED"/>
    <property type="match status" value="1"/>
</dbReference>
<dbReference type="GO" id="GO:0006508">
    <property type="term" value="P:proteolysis"/>
    <property type="evidence" value="ECO:0007669"/>
    <property type="project" value="UniProtKB-KW"/>
</dbReference>
<dbReference type="KEGG" id="dnv:108650464"/>
<feature type="signal peptide" evidence="12">
    <location>
        <begin position="1"/>
        <end position="23"/>
    </location>
</feature>
<dbReference type="InterPro" id="IPR036990">
    <property type="entry name" value="M14A-like_propep"/>
</dbReference>
<keyword evidence="15" id="KW-1185">Reference proteome</keyword>
<evidence type="ECO:0000256" key="1">
    <source>
        <dbReference type="ARBA" id="ARBA00001947"/>
    </source>
</evidence>
<evidence type="ECO:0000256" key="12">
    <source>
        <dbReference type="SAM" id="SignalP"/>
    </source>
</evidence>
<comment type="cofactor">
    <cofactor evidence="1">
        <name>Zn(2+)</name>
        <dbReference type="ChEBI" id="CHEBI:29105"/>
    </cofactor>
</comment>
<dbReference type="STRING" id="7232.A0A484BXW2"/>
<keyword evidence="8" id="KW-0862">Zinc</keyword>
<evidence type="ECO:0000256" key="3">
    <source>
        <dbReference type="ARBA" id="ARBA00022645"/>
    </source>
</evidence>
<dbReference type="Gene3D" id="3.30.70.340">
    <property type="entry name" value="Metallocarboxypeptidase-like"/>
    <property type="match status" value="1"/>
</dbReference>
<keyword evidence="5" id="KW-0479">Metal-binding</keyword>
<feature type="chain" id="PRO_5019794799" description="Peptidase M14 domain-containing protein" evidence="12">
    <location>
        <begin position="24"/>
        <end position="436"/>
    </location>
</feature>
<keyword evidence="4" id="KW-0645">Protease</keyword>
<evidence type="ECO:0000256" key="10">
    <source>
        <dbReference type="ARBA" id="ARBA00023157"/>
    </source>
</evidence>
<gene>
    <name evidence="14" type="ORF">AWZ03_000463</name>
</gene>
<evidence type="ECO:0000256" key="7">
    <source>
        <dbReference type="ARBA" id="ARBA00022801"/>
    </source>
</evidence>
<dbReference type="GO" id="GO:0004181">
    <property type="term" value="F:metallocarboxypeptidase activity"/>
    <property type="evidence" value="ECO:0007669"/>
    <property type="project" value="InterPro"/>
</dbReference>
<keyword evidence="10" id="KW-1015">Disulfide bond</keyword>
<dbReference type="PANTHER" id="PTHR11705">
    <property type="entry name" value="PROTEASE FAMILY M14 CARBOXYPEPTIDASE A,B"/>
    <property type="match status" value="1"/>
</dbReference>
<proteinExistence type="inferred from homology"/>
<organism evidence="14 15">
    <name type="scientific">Drosophila navojoa</name>
    <name type="common">Fruit fly</name>
    <dbReference type="NCBI Taxonomy" id="7232"/>
    <lineage>
        <taxon>Eukaryota</taxon>
        <taxon>Metazoa</taxon>
        <taxon>Ecdysozoa</taxon>
        <taxon>Arthropoda</taxon>
        <taxon>Hexapoda</taxon>
        <taxon>Insecta</taxon>
        <taxon>Pterygota</taxon>
        <taxon>Neoptera</taxon>
        <taxon>Endopterygota</taxon>
        <taxon>Diptera</taxon>
        <taxon>Brachycera</taxon>
        <taxon>Muscomorpha</taxon>
        <taxon>Ephydroidea</taxon>
        <taxon>Drosophilidae</taxon>
        <taxon>Drosophila</taxon>
    </lineage>
</organism>
<keyword evidence="7" id="KW-0378">Hydrolase</keyword>
<feature type="domain" description="Peptidase M14" evidence="13">
    <location>
        <begin position="128"/>
        <end position="423"/>
    </location>
</feature>